<accession>A0A098D4I7</accession>
<name>A0A098D4I7_GIBZE</name>
<dbReference type="AlphaFoldDB" id="A0A098D4I7"/>
<sequence>MTNVVTLVEDTGIGRHYSPSILDERRVVGRRGTGEDTSFTGSRDFSPPKKIEPNTTKISSKNSHMYLDVVWLFTEAKPERRQP</sequence>
<accession>A0A0E0RQ47</accession>
<reference evidence="2" key="1">
    <citation type="journal article" date="2007" name="Science">
        <title>The Fusarium graminearum genome reveals a link between localized polymorphism and pathogen specialization.</title>
        <authorList>
            <person name="Cuomo C.A."/>
            <person name="Gueldener U."/>
            <person name="Xu J.-R."/>
            <person name="Trail F."/>
            <person name="Turgeon B.G."/>
            <person name="Di Pietro A."/>
            <person name="Walton J.D."/>
            <person name="Ma L.-J."/>
            <person name="Baker S.E."/>
            <person name="Rep M."/>
            <person name="Adam G."/>
            <person name="Antoniw J."/>
            <person name="Baldwin T."/>
            <person name="Calvo S.E."/>
            <person name="Chang Y.-L."/>
            <person name="DeCaprio D."/>
            <person name="Gale L.R."/>
            <person name="Gnerre S."/>
            <person name="Goswami R.S."/>
            <person name="Hammond-Kosack K."/>
            <person name="Harris L.J."/>
            <person name="Hilburn K."/>
            <person name="Kennell J.C."/>
            <person name="Kroken S."/>
            <person name="Magnuson J.K."/>
            <person name="Mannhaupt G."/>
            <person name="Mauceli E.W."/>
            <person name="Mewes H.-W."/>
            <person name="Mitterbauer R."/>
            <person name="Muehlbauer G."/>
            <person name="Muensterkoetter M."/>
            <person name="Nelson D."/>
            <person name="O'Donnell K."/>
            <person name="Ouellet T."/>
            <person name="Qi W."/>
            <person name="Quesneville H."/>
            <person name="Roncero M.I.G."/>
            <person name="Seong K.-Y."/>
            <person name="Tetko I.V."/>
            <person name="Urban M."/>
            <person name="Waalwijk C."/>
            <person name="Ward T.J."/>
            <person name="Yao J."/>
            <person name="Birren B.W."/>
            <person name="Kistler H.C."/>
        </authorList>
    </citation>
    <scope>NUCLEOTIDE SEQUENCE [LARGE SCALE GENOMIC DNA]</scope>
    <source>
        <strain evidence="2">PH-1 / ATCC MYA-4620 / FGSC 9075 / NRRL 31084</strain>
    </source>
</reference>
<feature type="region of interest" description="Disordered" evidence="1">
    <location>
        <begin position="28"/>
        <end position="56"/>
    </location>
</feature>
<evidence type="ECO:0000256" key="1">
    <source>
        <dbReference type="SAM" id="MobiDB-lite"/>
    </source>
</evidence>
<proteinExistence type="predicted"/>
<dbReference type="EMBL" id="HG970332">
    <property type="status" value="NOT_ANNOTATED_CDS"/>
    <property type="molecule type" value="Genomic_DNA"/>
</dbReference>
<protein>
    <submittedName>
        <fullName evidence="2">Uncharacterized protein</fullName>
    </submittedName>
</protein>
<evidence type="ECO:0000313" key="2">
    <source>
        <dbReference type="EnsemblFungi" id="CEF73372"/>
    </source>
</evidence>
<reference evidence="2" key="2">
    <citation type="journal article" date="2010" name="Nature">
        <title>Comparative genomics reveals mobile pathogenicity chromosomes in Fusarium.</title>
        <authorList>
            <person name="Ma L.J."/>
            <person name="van der Does H.C."/>
            <person name="Borkovich K.A."/>
            <person name="Coleman J.J."/>
            <person name="Daboussi M.J."/>
            <person name="Di Pietro A."/>
            <person name="Dufresne M."/>
            <person name="Freitag M."/>
            <person name="Grabherr M."/>
            <person name="Henrissat B."/>
            <person name="Houterman P.M."/>
            <person name="Kang S."/>
            <person name="Shim W.B."/>
            <person name="Woloshuk C."/>
            <person name="Xie X."/>
            <person name="Xu J.R."/>
            <person name="Antoniw J."/>
            <person name="Baker S.E."/>
            <person name="Bluhm B.H."/>
            <person name="Breakspear A."/>
            <person name="Brown D.W."/>
            <person name="Butchko R.A."/>
            <person name="Chapman S."/>
            <person name="Coulson R."/>
            <person name="Coutinho P.M."/>
            <person name="Danchin E.G."/>
            <person name="Diener A."/>
            <person name="Gale L.R."/>
            <person name="Gardiner D.M."/>
            <person name="Goff S."/>
            <person name="Hammond-Kosack K.E."/>
            <person name="Hilburn K."/>
            <person name="Hua-Van A."/>
            <person name="Jonkers W."/>
            <person name="Kazan K."/>
            <person name="Kodira C.D."/>
            <person name="Koehrsen M."/>
            <person name="Kumar L."/>
            <person name="Lee Y.H."/>
            <person name="Li L."/>
            <person name="Manners J.M."/>
            <person name="Miranda-Saavedra D."/>
            <person name="Mukherjee M."/>
            <person name="Park G."/>
            <person name="Park J."/>
            <person name="Park S.Y."/>
            <person name="Proctor R.H."/>
            <person name="Regev A."/>
            <person name="Ruiz-Roldan M.C."/>
            <person name="Sain D."/>
            <person name="Sakthikumar S."/>
            <person name="Sykes S."/>
            <person name="Schwartz D.C."/>
            <person name="Turgeon B.G."/>
            <person name="Wapinski I."/>
            <person name="Yoder O."/>
            <person name="Young S."/>
            <person name="Zeng Q."/>
            <person name="Zhou S."/>
            <person name="Galagan J."/>
            <person name="Cuomo C.A."/>
            <person name="Kistler H.C."/>
            <person name="Rep M."/>
        </authorList>
    </citation>
    <scope>GENOME REANNOTATION</scope>
    <source>
        <strain evidence="2">PH-1 / ATCC MYA-4620 / FGSC 9075 / NRRL 31084</strain>
    </source>
</reference>
<reference evidence="2" key="3">
    <citation type="submission" date="2017-01" db="UniProtKB">
        <authorList>
            <consortium name="EnsemblFungi"/>
        </authorList>
    </citation>
    <scope>IDENTIFICATION</scope>
    <source>
        <strain evidence="2">PH-1 / ATCC MYA-4620 / FGSC 9075 / NRRL 31084</strain>
    </source>
</reference>
<dbReference type="EnsemblFungi" id="CEF73372">
    <property type="protein sequence ID" value="CEF73372"/>
    <property type="gene ID" value="FGRRES_15120"/>
</dbReference>
<organism evidence="2">
    <name type="scientific">Gibberella zeae (strain ATCC MYA-4620 / CBS 123657 / FGSC 9075 / NRRL 31084 / PH-1)</name>
    <name type="common">Wheat head blight fungus</name>
    <name type="synonym">Fusarium graminearum</name>
    <dbReference type="NCBI Taxonomy" id="229533"/>
    <lineage>
        <taxon>Eukaryota</taxon>
        <taxon>Fungi</taxon>
        <taxon>Dikarya</taxon>
        <taxon>Ascomycota</taxon>
        <taxon>Pezizomycotina</taxon>
        <taxon>Sordariomycetes</taxon>
        <taxon>Hypocreomycetidae</taxon>
        <taxon>Hypocreales</taxon>
        <taxon>Nectriaceae</taxon>
        <taxon>Fusarium</taxon>
    </lineage>
</organism>